<gene>
    <name evidence="7" type="ORF">SBA1_10008</name>
</gene>
<dbReference type="Pfam" id="PF00990">
    <property type="entry name" value="GGDEF"/>
    <property type="match status" value="1"/>
</dbReference>
<dbReference type="InterPro" id="IPR043128">
    <property type="entry name" value="Rev_trsase/Diguanyl_cyclase"/>
</dbReference>
<dbReference type="InterPro" id="IPR000700">
    <property type="entry name" value="PAS-assoc_C"/>
</dbReference>
<dbReference type="Gene3D" id="3.30.450.40">
    <property type="match status" value="1"/>
</dbReference>
<name>A0A2U3JV59_9BACT</name>
<evidence type="ECO:0000313" key="7">
    <source>
        <dbReference type="EMBL" id="SPF31285.1"/>
    </source>
</evidence>
<accession>A0A2U3JV59</accession>
<evidence type="ECO:0000256" key="4">
    <source>
        <dbReference type="SAM" id="Phobius"/>
    </source>
</evidence>
<dbReference type="CDD" id="cd00130">
    <property type="entry name" value="PAS"/>
    <property type="match status" value="1"/>
</dbReference>
<dbReference type="Proteomes" id="UP000238701">
    <property type="component" value="Unassembled WGS sequence"/>
</dbReference>
<dbReference type="EC" id="2.7.7.65" evidence="1"/>
<dbReference type="PROSITE" id="PS50887">
    <property type="entry name" value="GGDEF"/>
    <property type="match status" value="1"/>
</dbReference>
<dbReference type="Pfam" id="PF08447">
    <property type="entry name" value="PAS_3"/>
    <property type="match status" value="1"/>
</dbReference>
<dbReference type="PROSITE" id="PS50113">
    <property type="entry name" value="PAC"/>
    <property type="match status" value="1"/>
</dbReference>
<dbReference type="PANTHER" id="PTHR45138:SF9">
    <property type="entry name" value="DIGUANYLATE CYCLASE DGCM-RELATED"/>
    <property type="match status" value="1"/>
</dbReference>
<feature type="domain" description="GGDEF" evidence="6">
    <location>
        <begin position="412"/>
        <end position="546"/>
    </location>
</feature>
<evidence type="ECO:0000256" key="1">
    <source>
        <dbReference type="ARBA" id="ARBA00012528"/>
    </source>
</evidence>
<feature type="domain" description="PAC" evidence="5">
    <location>
        <begin position="124"/>
        <end position="177"/>
    </location>
</feature>
<dbReference type="PANTHER" id="PTHR45138">
    <property type="entry name" value="REGULATORY COMPONENTS OF SENSORY TRANSDUCTION SYSTEM"/>
    <property type="match status" value="1"/>
</dbReference>
<dbReference type="SUPFAM" id="SSF55785">
    <property type="entry name" value="PYP-like sensor domain (PAS domain)"/>
    <property type="match status" value="1"/>
</dbReference>
<dbReference type="NCBIfam" id="TIGR00229">
    <property type="entry name" value="sensory_box"/>
    <property type="match status" value="1"/>
</dbReference>
<dbReference type="InterPro" id="IPR050469">
    <property type="entry name" value="Diguanylate_Cyclase"/>
</dbReference>
<dbReference type="Gene3D" id="3.30.70.270">
    <property type="match status" value="1"/>
</dbReference>
<dbReference type="SUPFAM" id="SSF55781">
    <property type="entry name" value="GAF domain-like"/>
    <property type="match status" value="1"/>
</dbReference>
<dbReference type="NCBIfam" id="TIGR00254">
    <property type="entry name" value="GGDEF"/>
    <property type="match status" value="1"/>
</dbReference>
<dbReference type="InterPro" id="IPR029787">
    <property type="entry name" value="Nucleotide_cyclase"/>
</dbReference>
<dbReference type="InterPro" id="IPR003018">
    <property type="entry name" value="GAF"/>
</dbReference>
<dbReference type="FunFam" id="3.30.70.270:FF:000001">
    <property type="entry name" value="Diguanylate cyclase domain protein"/>
    <property type="match status" value="1"/>
</dbReference>
<dbReference type="Pfam" id="PF01590">
    <property type="entry name" value="GAF"/>
    <property type="match status" value="1"/>
</dbReference>
<dbReference type="CDD" id="cd01949">
    <property type="entry name" value="GGDEF"/>
    <property type="match status" value="1"/>
</dbReference>
<dbReference type="SUPFAM" id="SSF55073">
    <property type="entry name" value="Nucleotide cyclase"/>
    <property type="match status" value="1"/>
</dbReference>
<dbReference type="GO" id="GO:0052621">
    <property type="term" value="F:diguanylate cyclase activity"/>
    <property type="evidence" value="ECO:0007669"/>
    <property type="project" value="UniProtKB-EC"/>
</dbReference>
<dbReference type="SMART" id="SM00091">
    <property type="entry name" value="PAS"/>
    <property type="match status" value="1"/>
</dbReference>
<reference evidence="8" key="1">
    <citation type="submission" date="2018-02" db="EMBL/GenBank/DDBJ databases">
        <authorList>
            <person name="Hausmann B."/>
        </authorList>
    </citation>
    <scope>NUCLEOTIDE SEQUENCE [LARGE SCALE GENOMIC DNA]</scope>
    <source>
        <strain evidence="8">Peat soil MAG SbA1</strain>
    </source>
</reference>
<evidence type="ECO:0000259" key="6">
    <source>
        <dbReference type="PROSITE" id="PS50887"/>
    </source>
</evidence>
<evidence type="ECO:0000259" key="5">
    <source>
        <dbReference type="PROSITE" id="PS50113"/>
    </source>
</evidence>
<proteinExistence type="predicted"/>
<keyword evidence="3" id="KW-0175">Coiled coil</keyword>
<dbReference type="SMART" id="SM00267">
    <property type="entry name" value="GGDEF"/>
    <property type="match status" value="1"/>
</dbReference>
<dbReference type="GO" id="GO:1902201">
    <property type="term" value="P:negative regulation of bacterial-type flagellum-dependent cell motility"/>
    <property type="evidence" value="ECO:0007669"/>
    <property type="project" value="TreeGrafter"/>
</dbReference>
<feature type="transmembrane region" description="Helical" evidence="4">
    <location>
        <begin position="12"/>
        <end position="31"/>
    </location>
</feature>
<dbReference type="FunFam" id="3.30.450.20:FF:000099">
    <property type="entry name" value="Sensory box sensor histidine kinase"/>
    <property type="match status" value="1"/>
</dbReference>
<keyword evidence="4" id="KW-0472">Membrane</keyword>
<dbReference type="GO" id="GO:0043709">
    <property type="term" value="P:cell adhesion involved in single-species biofilm formation"/>
    <property type="evidence" value="ECO:0007669"/>
    <property type="project" value="TreeGrafter"/>
</dbReference>
<protein>
    <recommendedName>
        <fullName evidence="1">diguanylate cyclase</fullName>
        <ecNumber evidence="1">2.7.7.65</ecNumber>
    </recommendedName>
</protein>
<evidence type="ECO:0000313" key="8">
    <source>
        <dbReference type="Proteomes" id="UP000238701"/>
    </source>
</evidence>
<dbReference type="InterPro" id="IPR000014">
    <property type="entry name" value="PAS"/>
</dbReference>
<dbReference type="InterPro" id="IPR035965">
    <property type="entry name" value="PAS-like_dom_sf"/>
</dbReference>
<sequence length="562" mass="62068">MYVSDATVISGGNWLAGLCLAGAGLAAYALVKLVRWVVTARRATRGSERGGEAYFHNLAEAIPEMVWTTKADGACDFLNQRWCDYTGLTSEQSSVWGWTAALHPDDVIETSASWERAVRTGTPFTIEYRFRRASDGAYRWFLGRANPIRDGQGRIIKWFGTCTDIEDQKHNQQILEDQIRERTEELADTNTRLQEEMWEKDSARRALDQQNEKMMRELTERSQRATLLAKMGELMQSCISKEEVFAAALGYAPKIFPTSRGALALLNGRRDLAEIAGSWHQCQVPETVFEPNRCWALRTGHPHLVVAGDPTAPCAHAAGVKNTYLCIPILAQGEALGILHFQATDDAPTLADSELSFKTTFAGQVGLSVANIRLREALRTQSIKDPLTGLYNRRYLEEMLDREIRRAVRAEQALGLLMLDLDHFKKFNDTYGHDAGDTVLRESGTFLAKSIRAEDIVCRFGGEEFVIILPTANLGAACARAERIRSKLRELTVLHQGQSLGMVTVSVGVAALPEHGTSPKELLEAADAALYRAKREGRDRVAAAEARVTAAAKLSATGASAR</sequence>
<evidence type="ECO:0000256" key="3">
    <source>
        <dbReference type="SAM" id="Coils"/>
    </source>
</evidence>
<dbReference type="InterPro" id="IPR029016">
    <property type="entry name" value="GAF-like_dom_sf"/>
</dbReference>
<evidence type="ECO:0000256" key="2">
    <source>
        <dbReference type="ARBA" id="ARBA00034247"/>
    </source>
</evidence>
<dbReference type="Gene3D" id="3.30.450.20">
    <property type="entry name" value="PAS domain"/>
    <property type="match status" value="1"/>
</dbReference>
<dbReference type="EMBL" id="OMOD01000001">
    <property type="protein sequence ID" value="SPF31285.1"/>
    <property type="molecule type" value="Genomic_DNA"/>
</dbReference>
<dbReference type="AlphaFoldDB" id="A0A2U3JV59"/>
<dbReference type="SMART" id="SM00086">
    <property type="entry name" value="PAC"/>
    <property type="match status" value="1"/>
</dbReference>
<dbReference type="InterPro" id="IPR013655">
    <property type="entry name" value="PAS_fold_3"/>
</dbReference>
<dbReference type="InterPro" id="IPR000160">
    <property type="entry name" value="GGDEF_dom"/>
</dbReference>
<dbReference type="InterPro" id="IPR001610">
    <property type="entry name" value="PAC"/>
</dbReference>
<organism evidence="7 8">
    <name type="scientific">Candidatus Sulfotelmatobacter kueseliae</name>
    <dbReference type="NCBI Taxonomy" id="2042962"/>
    <lineage>
        <taxon>Bacteria</taxon>
        <taxon>Pseudomonadati</taxon>
        <taxon>Acidobacteriota</taxon>
        <taxon>Terriglobia</taxon>
        <taxon>Terriglobales</taxon>
        <taxon>Candidatus Korobacteraceae</taxon>
        <taxon>Candidatus Sulfotelmatobacter</taxon>
    </lineage>
</organism>
<keyword evidence="4" id="KW-1133">Transmembrane helix</keyword>
<dbReference type="SMART" id="SM00065">
    <property type="entry name" value="GAF"/>
    <property type="match status" value="1"/>
</dbReference>
<dbReference type="GO" id="GO:0005886">
    <property type="term" value="C:plasma membrane"/>
    <property type="evidence" value="ECO:0007669"/>
    <property type="project" value="TreeGrafter"/>
</dbReference>
<comment type="catalytic activity">
    <reaction evidence="2">
        <text>2 GTP = 3',3'-c-di-GMP + 2 diphosphate</text>
        <dbReference type="Rhea" id="RHEA:24898"/>
        <dbReference type="ChEBI" id="CHEBI:33019"/>
        <dbReference type="ChEBI" id="CHEBI:37565"/>
        <dbReference type="ChEBI" id="CHEBI:58805"/>
        <dbReference type="EC" id="2.7.7.65"/>
    </reaction>
</comment>
<keyword evidence="4" id="KW-0812">Transmembrane</keyword>
<feature type="coiled-coil region" evidence="3">
    <location>
        <begin position="165"/>
        <end position="220"/>
    </location>
</feature>